<feature type="non-terminal residue" evidence="3">
    <location>
        <position position="1"/>
    </location>
</feature>
<reference evidence="2 5" key="3">
    <citation type="submission" date="2019-12" db="EMBL/GenBank/DDBJ databases">
        <title>Chromosome-level assembly of the Caenorhabditis remanei genome.</title>
        <authorList>
            <person name="Teterina A.A."/>
            <person name="Willis J.H."/>
            <person name="Phillips P.C."/>
        </authorList>
    </citation>
    <scope>NUCLEOTIDE SEQUENCE [LARGE SCALE GENOMIC DNA]</scope>
    <source>
        <strain evidence="2 5">PX506</strain>
        <tissue evidence="2">Whole organism</tissue>
    </source>
</reference>
<dbReference type="EMBL" id="NMWX01000102">
    <property type="protein sequence ID" value="OZF86263.1"/>
    <property type="molecule type" value="Genomic_DNA"/>
</dbReference>
<evidence type="ECO:0000256" key="1">
    <source>
        <dbReference type="SAM" id="Phobius"/>
    </source>
</evidence>
<comment type="caution">
    <text evidence="3">The sequence shown here is derived from an EMBL/GenBank/DDBJ whole genome shotgun (WGS) entry which is preliminary data.</text>
</comment>
<evidence type="ECO:0000313" key="3">
    <source>
        <dbReference type="EMBL" id="OZF86263.1"/>
    </source>
</evidence>
<dbReference type="AlphaFoldDB" id="A0A260ZKJ3"/>
<organism evidence="3 4">
    <name type="scientific">Caenorhabditis remanei</name>
    <name type="common">Caenorhabditis vulgaris</name>
    <dbReference type="NCBI Taxonomy" id="31234"/>
    <lineage>
        <taxon>Eukaryota</taxon>
        <taxon>Metazoa</taxon>
        <taxon>Ecdysozoa</taxon>
        <taxon>Nematoda</taxon>
        <taxon>Chromadorea</taxon>
        <taxon>Rhabditida</taxon>
        <taxon>Rhabditina</taxon>
        <taxon>Rhabditomorpha</taxon>
        <taxon>Rhabditoidea</taxon>
        <taxon>Rhabditidae</taxon>
        <taxon>Peloderinae</taxon>
        <taxon>Caenorhabditis</taxon>
    </lineage>
</organism>
<evidence type="ECO:0000313" key="4">
    <source>
        <dbReference type="Proteomes" id="UP000216624"/>
    </source>
</evidence>
<accession>A0A260ZKJ3</accession>
<reference evidence="4" key="2">
    <citation type="submission" date="2017-08" db="EMBL/GenBank/DDBJ databases">
        <authorList>
            <person name="Fierst J.L."/>
        </authorList>
    </citation>
    <scope>NUCLEOTIDE SEQUENCE [LARGE SCALE GENOMIC DNA]</scope>
    <source>
        <strain evidence="4">PX439</strain>
    </source>
</reference>
<dbReference type="Proteomes" id="UP000483820">
    <property type="component" value="Chromosome III"/>
</dbReference>
<evidence type="ECO:0000313" key="5">
    <source>
        <dbReference type="Proteomes" id="UP000483820"/>
    </source>
</evidence>
<protein>
    <submittedName>
        <fullName evidence="3">Uncharacterized protein</fullName>
    </submittedName>
</protein>
<keyword evidence="1" id="KW-1133">Transmembrane helix</keyword>
<dbReference type="Proteomes" id="UP000216624">
    <property type="component" value="Unassembled WGS sequence"/>
</dbReference>
<feature type="transmembrane region" description="Helical" evidence="1">
    <location>
        <begin position="36"/>
        <end position="54"/>
    </location>
</feature>
<feature type="transmembrane region" description="Helical" evidence="1">
    <location>
        <begin position="114"/>
        <end position="133"/>
    </location>
</feature>
<reference evidence="3" key="1">
    <citation type="submission" date="2017-08" db="EMBL/GenBank/DDBJ databases">
        <authorList>
            <person name="de Groot N.N."/>
        </authorList>
    </citation>
    <scope>NUCLEOTIDE SEQUENCE [LARGE SCALE GENOMIC DNA]</scope>
    <source>
        <strain evidence="3">PX439</strain>
    </source>
</reference>
<proteinExistence type="predicted"/>
<keyword evidence="1" id="KW-0472">Membrane</keyword>
<sequence length="164" mass="18862">MTSFRTSTYIILWFLANSTYYHMFFMGYPLSEVRSGVPAMGILINIPIMILMMANTRWSLSKARNLGFYYTVFMLFVFLFAGLLLAVRDPTRYICDNGPEICGKHNARSTLLSFIKGLEMFLVYGGLIFLEILRCQIISAQLQDIIQKELFGYDGENEDEGSWI</sequence>
<dbReference type="EMBL" id="WUAV01000003">
    <property type="protein sequence ID" value="KAF1761318.1"/>
    <property type="molecule type" value="Genomic_DNA"/>
</dbReference>
<keyword evidence="4" id="KW-1185">Reference proteome</keyword>
<evidence type="ECO:0000313" key="2">
    <source>
        <dbReference type="EMBL" id="KAF1761318.1"/>
    </source>
</evidence>
<gene>
    <name evidence="3" type="ORF">FL82_15175</name>
    <name evidence="2" type="ORF">GCK72_009574</name>
</gene>
<feature type="transmembrane region" description="Helical" evidence="1">
    <location>
        <begin position="9"/>
        <end position="30"/>
    </location>
</feature>
<name>A0A260ZKJ3_CAERE</name>
<keyword evidence="1" id="KW-0812">Transmembrane</keyword>
<feature type="transmembrane region" description="Helical" evidence="1">
    <location>
        <begin position="66"/>
        <end position="87"/>
    </location>
</feature>